<dbReference type="PROSITE" id="PS50070">
    <property type="entry name" value="KRINGLE_2"/>
    <property type="match status" value="1"/>
</dbReference>
<evidence type="ECO:0000259" key="6">
    <source>
        <dbReference type="PROSITE" id="PS50853"/>
    </source>
</evidence>
<dbReference type="SMART" id="SM00130">
    <property type="entry name" value="KR"/>
    <property type="match status" value="1"/>
</dbReference>
<dbReference type="SUPFAM" id="SSF49265">
    <property type="entry name" value="Fibronectin type III"/>
    <property type="match status" value="1"/>
</dbReference>
<dbReference type="InterPro" id="IPR000001">
    <property type="entry name" value="Kringle"/>
</dbReference>
<protein>
    <submittedName>
        <fullName evidence="7">Uncharacterized protein</fullName>
    </submittedName>
</protein>
<evidence type="ECO:0000259" key="5">
    <source>
        <dbReference type="PROSITE" id="PS50070"/>
    </source>
</evidence>
<feature type="domain" description="Fibronectin type-III" evidence="6">
    <location>
        <begin position="116"/>
        <end position="210"/>
    </location>
</feature>
<dbReference type="Gene3D" id="2.40.20.10">
    <property type="entry name" value="Plasminogen Kringle 4"/>
    <property type="match status" value="1"/>
</dbReference>
<gene>
    <name evidence="7" type="ORF">OS493_007727</name>
</gene>
<proteinExistence type="predicted"/>
<evidence type="ECO:0000256" key="3">
    <source>
        <dbReference type="ARBA" id="ARBA00023157"/>
    </source>
</evidence>
<feature type="domain" description="Kringle" evidence="5">
    <location>
        <begin position="28"/>
        <end position="108"/>
    </location>
</feature>
<keyword evidence="2" id="KW-0677">Repeat</keyword>
<dbReference type="Gene3D" id="2.60.40.10">
    <property type="entry name" value="Immunoglobulins"/>
    <property type="match status" value="2"/>
</dbReference>
<dbReference type="InterPro" id="IPR036116">
    <property type="entry name" value="FN3_sf"/>
</dbReference>
<evidence type="ECO:0000256" key="2">
    <source>
        <dbReference type="ARBA" id="ARBA00022737"/>
    </source>
</evidence>
<dbReference type="InterPro" id="IPR050759">
    <property type="entry name" value="Serine_protease_kringle"/>
</dbReference>
<dbReference type="SMART" id="SM00060">
    <property type="entry name" value="FN3"/>
    <property type="match status" value="2"/>
</dbReference>
<dbReference type="PANTHER" id="PTHR24261">
    <property type="entry name" value="PLASMINOGEN-RELATED"/>
    <property type="match status" value="1"/>
</dbReference>
<dbReference type="PROSITE" id="PS50853">
    <property type="entry name" value="FN3"/>
    <property type="match status" value="2"/>
</dbReference>
<dbReference type="FunFam" id="2.60.40.10:FF:000028">
    <property type="entry name" value="Neuronal cell adhesion molecule"/>
    <property type="match status" value="2"/>
</dbReference>
<sequence length="323" mass="36564">MNRPTVTILTRYEVSAKDYQLDVLESEDCSYGDGRGYRGNRSVTVSGYTCQSWNAQCPHKHNINGNIYKAIRDSGNLCRNPGGFAKDGPWCFTTNRTVRWEYCDVPKCAKQPPSSPPVNFQGHNVSSTSINATWGDVPKPHVHGILLGFRVTCARRNTSDRHFVDLAPAVHNWAFKGLEKFRNYSCWLRAYNHFGNGTWSEELVISTDEDVPDAPPASLTAWNLSSTSLHVQWNPIPFGYRHGNILRYKVEIKPDEQTRLGHKAIHYTESRSLTISGLQKYNKYEIRVSGLTRRGEGPARLLTVQTDEDGEKTRTRMSTLNVL</sequence>
<dbReference type="InterPro" id="IPR013806">
    <property type="entry name" value="Kringle-like"/>
</dbReference>
<dbReference type="CDD" id="cd00063">
    <property type="entry name" value="FN3"/>
    <property type="match status" value="2"/>
</dbReference>
<comment type="caution">
    <text evidence="7">The sequence shown here is derived from an EMBL/GenBank/DDBJ whole genome shotgun (WGS) entry which is preliminary data.</text>
</comment>
<dbReference type="CDD" id="cd00108">
    <property type="entry name" value="KR"/>
    <property type="match status" value="1"/>
</dbReference>
<dbReference type="InterPro" id="IPR003961">
    <property type="entry name" value="FN3_dom"/>
</dbReference>
<dbReference type="SUPFAM" id="SSF57440">
    <property type="entry name" value="Kringle-like"/>
    <property type="match status" value="1"/>
</dbReference>
<accession>A0A9X0CM82</accession>
<keyword evidence="3" id="KW-1015">Disulfide bond</keyword>
<dbReference type="Pfam" id="PF00041">
    <property type="entry name" value="fn3"/>
    <property type="match status" value="2"/>
</dbReference>
<name>A0A9X0CM82_9CNID</name>
<feature type="domain" description="Fibronectin type-III" evidence="6">
    <location>
        <begin position="215"/>
        <end position="309"/>
    </location>
</feature>
<organism evidence="7 8">
    <name type="scientific">Desmophyllum pertusum</name>
    <dbReference type="NCBI Taxonomy" id="174260"/>
    <lineage>
        <taxon>Eukaryota</taxon>
        <taxon>Metazoa</taxon>
        <taxon>Cnidaria</taxon>
        <taxon>Anthozoa</taxon>
        <taxon>Hexacorallia</taxon>
        <taxon>Scleractinia</taxon>
        <taxon>Caryophylliina</taxon>
        <taxon>Caryophylliidae</taxon>
        <taxon>Desmophyllum</taxon>
    </lineage>
</organism>
<evidence type="ECO:0000313" key="8">
    <source>
        <dbReference type="Proteomes" id="UP001163046"/>
    </source>
</evidence>
<keyword evidence="1 4" id="KW-0420">Kringle</keyword>
<comment type="caution">
    <text evidence="4">Lacks conserved residue(s) required for the propagation of feature annotation.</text>
</comment>
<reference evidence="7" key="1">
    <citation type="submission" date="2023-01" db="EMBL/GenBank/DDBJ databases">
        <title>Genome assembly of the deep-sea coral Lophelia pertusa.</title>
        <authorList>
            <person name="Herrera S."/>
            <person name="Cordes E."/>
        </authorList>
    </citation>
    <scope>NUCLEOTIDE SEQUENCE</scope>
    <source>
        <strain evidence="7">USNM1676648</strain>
        <tissue evidence="7">Polyp</tissue>
    </source>
</reference>
<dbReference type="Proteomes" id="UP001163046">
    <property type="component" value="Unassembled WGS sequence"/>
</dbReference>
<evidence type="ECO:0000256" key="4">
    <source>
        <dbReference type="PROSITE-ProRule" id="PRU00121"/>
    </source>
</evidence>
<dbReference type="InterPro" id="IPR013783">
    <property type="entry name" value="Ig-like_fold"/>
</dbReference>
<keyword evidence="8" id="KW-1185">Reference proteome</keyword>
<dbReference type="PRINTS" id="PR00018">
    <property type="entry name" value="KRINGLE"/>
</dbReference>
<dbReference type="EMBL" id="MU827304">
    <property type="protein sequence ID" value="KAJ7365081.1"/>
    <property type="molecule type" value="Genomic_DNA"/>
</dbReference>
<dbReference type="Pfam" id="PF00051">
    <property type="entry name" value="Kringle"/>
    <property type="match status" value="1"/>
</dbReference>
<dbReference type="InterPro" id="IPR038178">
    <property type="entry name" value="Kringle_sf"/>
</dbReference>
<dbReference type="PANTHER" id="PTHR24261:SF7">
    <property type="entry name" value="KRINGLE DOMAIN-CONTAINING PROTEIN"/>
    <property type="match status" value="1"/>
</dbReference>
<evidence type="ECO:0000313" key="7">
    <source>
        <dbReference type="EMBL" id="KAJ7365081.1"/>
    </source>
</evidence>
<dbReference type="AlphaFoldDB" id="A0A9X0CM82"/>
<evidence type="ECO:0000256" key="1">
    <source>
        <dbReference type="ARBA" id="ARBA00022572"/>
    </source>
</evidence>
<dbReference type="OrthoDB" id="6244967at2759"/>